<name>A0AAV5LHU1_9ROSI</name>
<dbReference type="EMBL" id="BPVZ01000118">
    <property type="protein sequence ID" value="GKV36674.1"/>
    <property type="molecule type" value="Genomic_DNA"/>
</dbReference>
<evidence type="ECO:0000313" key="1">
    <source>
        <dbReference type="EMBL" id="GKV36674.1"/>
    </source>
</evidence>
<keyword evidence="2" id="KW-1185">Reference proteome</keyword>
<accession>A0AAV5LHU1</accession>
<organism evidence="1 2">
    <name type="scientific">Rubroshorea leprosula</name>
    <dbReference type="NCBI Taxonomy" id="152421"/>
    <lineage>
        <taxon>Eukaryota</taxon>
        <taxon>Viridiplantae</taxon>
        <taxon>Streptophyta</taxon>
        <taxon>Embryophyta</taxon>
        <taxon>Tracheophyta</taxon>
        <taxon>Spermatophyta</taxon>
        <taxon>Magnoliopsida</taxon>
        <taxon>eudicotyledons</taxon>
        <taxon>Gunneridae</taxon>
        <taxon>Pentapetalae</taxon>
        <taxon>rosids</taxon>
        <taxon>malvids</taxon>
        <taxon>Malvales</taxon>
        <taxon>Dipterocarpaceae</taxon>
        <taxon>Rubroshorea</taxon>
    </lineage>
</organism>
<evidence type="ECO:0000313" key="2">
    <source>
        <dbReference type="Proteomes" id="UP001054252"/>
    </source>
</evidence>
<comment type="caution">
    <text evidence="1">The sequence shown here is derived from an EMBL/GenBank/DDBJ whole genome shotgun (WGS) entry which is preliminary data.</text>
</comment>
<proteinExistence type="predicted"/>
<dbReference type="AlphaFoldDB" id="A0AAV5LHU1"/>
<dbReference type="Proteomes" id="UP001054252">
    <property type="component" value="Unassembled WGS sequence"/>
</dbReference>
<protein>
    <submittedName>
        <fullName evidence="1">Uncharacterized protein</fullName>
    </submittedName>
</protein>
<gene>
    <name evidence="1" type="ORF">SLEP1_g44780</name>
</gene>
<sequence length="35" mass="3557">MVSDVNWTSSEPCTFVGPSHECTVSATSPDLGSGA</sequence>
<reference evidence="1 2" key="1">
    <citation type="journal article" date="2021" name="Commun. Biol.">
        <title>The genome of Shorea leprosula (Dipterocarpaceae) highlights the ecological relevance of drought in aseasonal tropical rainforests.</title>
        <authorList>
            <person name="Ng K.K.S."/>
            <person name="Kobayashi M.J."/>
            <person name="Fawcett J.A."/>
            <person name="Hatakeyama M."/>
            <person name="Paape T."/>
            <person name="Ng C.H."/>
            <person name="Ang C.C."/>
            <person name="Tnah L.H."/>
            <person name="Lee C.T."/>
            <person name="Nishiyama T."/>
            <person name="Sese J."/>
            <person name="O'Brien M.J."/>
            <person name="Copetti D."/>
            <person name="Mohd Noor M.I."/>
            <person name="Ong R.C."/>
            <person name="Putra M."/>
            <person name="Sireger I.Z."/>
            <person name="Indrioko S."/>
            <person name="Kosugi Y."/>
            <person name="Izuno A."/>
            <person name="Isagi Y."/>
            <person name="Lee S.L."/>
            <person name="Shimizu K.K."/>
        </authorList>
    </citation>
    <scope>NUCLEOTIDE SEQUENCE [LARGE SCALE GENOMIC DNA]</scope>
    <source>
        <strain evidence="1">214</strain>
    </source>
</reference>